<evidence type="ECO:0000313" key="4">
    <source>
        <dbReference type="Proteomes" id="UP000472262"/>
    </source>
</evidence>
<dbReference type="PANTHER" id="PTHR45784:SF3">
    <property type="entry name" value="C-TYPE LECTIN DOMAIN FAMILY 4 MEMBER K-LIKE-RELATED"/>
    <property type="match status" value="1"/>
</dbReference>
<dbReference type="Ensembl" id="ENSSGRT00000106831.1">
    <property type="protein sequence ID" value="ENSSGRP00000100447.1"/>
    <property type="gene ID" value="ENSSGRG00000049999.1"/>
</dbReference>
<reference evidence="3" key="1">
    <citation type="submission" date="2025-08" db="UniProtKB">
        <authorList>
            <consortium name="Ensembl"/>
        </authorList>
    </citation>
    <scope>IDENTIFICATION</scope>
</reference>
<dbReference type="InterPro" id="IPR016186">
    <property type="entry name" value="C-type_lectin-like/link_sf"/>
</dbReference>
<sequence length="156" mass="18159">YHFVSEKSVLWCVHTSSLVLLIRLIPTKTKKNKQKKTIHLILVCLVFTMTFLTPNLKILPPRCSTLINTVNGTYSGSAWIGLYDDVNSWRWSLEDNDFYQEGERDFRNWYHEPDNYGGKQLCVYMDYTGNWFDISCDNTLDESHSIMNMILCSLSG</sequence>
<dbReference type="PANTHER" id="PTHR45784">
    <property type="entry name" value="C-TYPE LECTIN DOMAIN FAMILY 20 MEMBER A-RELATED"/>
    <property type="match status" value="1"/>
</dbReference>
<evidence type="ECO:0000313" key="3">
    <source>
        <dbReference type="Ensembl" id="ENSSGRP00000100447.1"/>
    </source>
</evidence>
<evidence type="ECO:0000259" key="2">
    <source>
        <dbReference type="PROSITE" id="PS50041"/>
    </source>
</evidence>
<dbReference type="SUPFAM" id="SSF56436">
    <property type="entry name" value="C-type lectin-like"/>
    <property type="match status" value="1"/>
</dbReference>
<dbReference type="InterPro" id="IPR001304">
    <property type="entry name" value="C-type_lectin-like"/>
</dbReference>
<keyword evidence="1" id="KW-0812">Transmembrane</keyword>
<proteinExistence type="predicted"/>
<protein>
    <recommendedName>
        <fullName evidence="2">C-type lectin domain-containing protein</fullName>
    </recommendedName>
</protein>
<dbReference type="AlphaFoldDB" id="A0A672SG47"/>
<keyword evidence="4" id="KW-1185">Reference proteome</keyword>
<reference evidence="3" key="2">
    <citation type="submission" date="2025-09" db="UniProtKB">
        <authorList>
            <consortium name="Ensembl"/>
        </authorList>
    </citation>
    <scope>IDENTIFICATION</scope>
</reference>
<keyword evidence="1" id="KW-0472">Membrane</keyword>
<feature type="domain" description="C-type lectin" evidence="2">
    <location>
        <begin position="79"/>
        <end position="137"/>
    </location>
</feature>
<keyword evidence="1" id="KW-1133">Transmembrane helix</keyword>
<organism evidence="3 4">
    <name type="scientific">Sinocyclocheilus grahami</name>
    <name type="common">Dianchi golden-line fish</name>
    <name type="synonym">Barbus grahami</name>
    <dbReference type="NCBI Taxonomy" id="75366"/>
    <lineage>
        <taxon>Eukaryota</taxon>
        <taxon>Metazoa</taxon>
        <taxon>Chordata</taxon>
        <taxon>Craniata</taxon>
        <taxon>Vertebrata</taxon>
        <taxon>Euteleostomi</taxon>
        <taxon>Actinopterygii</taxon>
        <taxon>Neopterygii</taxon>
        <taxon>Teleostei</taxon>
        <taxon>Ostariophysi</taxon>
        <taxon>Cypriniformes</taxon>
        <taxon>Cyprinidae</taxon>
        <taxon>Cyprininae</taxon>
        <taxon>Sinocyclocheilus</taxon>
    </lineage>
</organism>
<dbReference type="InterPro" id="IPR016187">
    <property type="entry name" value="CTDL_fold"/>
</dbReference>
<accession>A0A672SG47</accession>
<dbReference type="PROSITE" id="PS50041">
    <property type="entry name" value="C_TYPE_LECTIN_2"/>
    <property type="match status" value="1"/>
</dbReference>
<feature type="transmembrane region" description="Helical" evidence="1">
    <location>
        <begin position="37"/>
        <end position="56"/>
    </location>
</feature>
<dbReference type="Gene3D" id="3.10.100.10">
    <property type="entry name" value="Mannose-Binding Protein A, subunit A"/>
    <property type="match status" value="1"/>
</dbReference>
<name>A0A672SG47_SINGR</name>
<dbReference type="Pfam" id="PF00059">
    <property type="entry name" value="Lectin_C"/>
    <property type="match status" value="1"/>
</dbReference>
<dbReference type="Proteomes" id="UP000472262">
    <property type="component" value="Unassembled WGS sequence"/>
</dbReference>
<evidence type="ECO:0000256" key="1">
    <source>
        <dbReference type="SAM" id="Phobius"/>
    </source>
</evidence>